<proteinExistence type="predicted"/>
<evidence type="ECO:0000256" key="1">
    <source>
        <dbReference type="SAM" id="MobiDB-lite"/>
    </source>
</evidence>
<dbReference type="Proteomes" id="UP001633002">
    <property type="component" value="Unassembled WGS sequence"/>
</dbReference>
<dbReference type="PROSITE" id="PS00108">
    <property type="entry name" value="PROTEIN_KINASE_ST"/>
    <property type="match status" value="1"/>
</dbReference>
<evidence type="ECO:0000313" key="4">
    <source>
        <dbReference type="Proteomes" id="UP001633002"/>
    </source>
</evidence>
<evidence type="ECO:0000313" key="3">
    <source>
        <dbReference type="EMBL" id="KAL3693650.1"/>
    </source>
</evidence>
<accession>A0ABD3HU88</accession>
<dbReference type="Gene3D" id="1.10.510.10">
    <property type="entry name" value="Transferase(Phosphotransferase) domain 1"/>
    <property type="match status" value="2"/>
</dbReference>
<comment type="caution">
    <text evidence="3">The sequence shown here is derived from an EMBL/GenBank/DDBJ whole genome shotgun (WGS) entry which is preliminary data.</text>
</comment>
<feature type="compositionally biased region" description="Basic and acidic residues" evidence="1">
    <location>
        <begin position="285"/>
        <end position="298"/>
    </location>
</feature>
<dbReference type="AlphaFoldDB" id="A0ABD3HU88"/>
<reference evidence="3 4" key="1">
    <citation type="submission" date="2024-09" db="EMBL/GenBank/DDBJ databases">
        <title>Chromosome-scale assembly of Riccia sorocarpa.</title>
        <authorList>
            <person name="Paukszto L."/>
        </authorList>
    </citation>
    <scope>NUCLEOTIDE SEQUENCE [LARGE SCALE GENOMIC DNA]</scope>
    <source>
        <strain evidence="3">LP-2024</strain>
        <tissue evidence="3">Aerial parts of the thallus</tissue>
    </source>
</reference>
<protein>
    <recommendedName>
        <fullName evidence="2">Protein kinase domain-containing protein</fullName>
    </recommendedName>
</protein>
<dbReference type="SMART" id="SM00220">
    <property type="entry name" value="S_TKc"/>
    <property type="match status" value="1"/>
</dbReference>
<dbReference type="FunFam" id="1.10.510.10:FF:001209">
    <property type="entry name" value="Kinase like protein"/>
    <property type="match status" value="1"/>
</dbReference>
<dbReference type="EMBL" id="JBJQOH010000003">
    <property type="protein sequence ID" value="KAL3693650.1"/>
    <property type="molecule type" value="Genomic_DNA"/>
</dbReference>
<organism evidence="3 4">
    <name type="scientific">Riccia sorocarpa</name>
    <dbReference type="NCBI Taxonomy" id="122646"/>
    <lineage>
        <taxon>Eukaryota</taxon>
        <taxon>Viridiplantae</taxon>
        <taxon>Streptophyta</taxon>
        <taxon>Embryophyta</taxon>
        <taxon>Marchantiophyta</taxon>
        <taxon>Marchantiopsida</taxon>
        <taxon>Marchantiidae</taxon>
        <taxon>Marchantiales</taxon>
        <taxon>Ricciaceae</taxon>
        <taxon>Riccia</taxon>
    </lineage>
</organism>
<feature type="region of interest" description="Disordered" evidence="1">
    <location>
        <begin position="223"/>
        <end position="242"/>
    </location>
</feature>
<dbReference type="PANTHER" id="PTHR44167:SF24">
    <property type="entry name" value="SERINE_THREONINE-PROTEIN KINASE CHK2"/>
    <property type="match status" value="1"/>
</dbReference>
<dbReference type="Gene3D" id="3.30.200.20">
    <property type="entry name" value="Phosphorylase Kinase, domain 1"/>
    <property type="match status" value="1"/>
</dbReference>
<dbReference type="Pfam" id="PF00069">
    <property type="entry name" value="Pkinase"/>
    <property type="match status" value="2"/>
</dbReference>
<feature type="region of interest" description="Disordered" evidence="1">
    <location>
        <begin position="254"/>
        <end position="304"/>
    </location>
</feature>
<dbReference type="PANTHER" id="PTHR44167">
    <property type="entry name" value="OVARIAN-SPECIFIC SERINE/THREONINE-PROTEIN KINASE LOK-RELATED"/>
    <property type="match status" value="1"/>
</dbReference>
<dbReference type="SUPFAM" id="SSF56112">
    <property type="entry name" value="Protein kinase-like (PK-like)"/>
    <property type="match status" value="1"/>
</dbReference>
<feature type="compositionally biased region" description="Low complexity" evidence="1">
    <location>
        <begin position="224"/>
        <end position="240"/>
    </location>
</feature>
<name>A0ABD3HU88_9MARC</name>
<gene>
    <name evidence="3" type="ORF">R1sor_007301</name>
</gene>
<sequence>MPYDFNLQRKEEVKIVPEFDDYEIIGEEGSGGYGTVYRVKHKVTGNIYAMKCPLVKTHSSCVDNEIGVLQQLGGRECIIKFLEVVPGRFRTSSKSGEKESQCKSILLEFMEHDKPEVLKKEISVEELKSYCVCLFRALAHMHKQKITHLDIKPGNFLFSRLKKCGYLVDFNLARDEQHQRRIKKILPGRSHISRTVPAKRSPLQVAALTPSGYSKRSRLLMEVSGSPSSLGTSPLTKTSPAPEKQIIKSVGRGVSAHPIVSPPKLPDLALSRSTTPAGAMSSPRDTGEPPKLVNEHRAPGPRQQGAGLLEVSKNHPLRPKFQSERGTSLSRYIETNVYSETPSVLGQLKASVPSSQRKRVAAVQNKKKNVPAGSIPVVQHALQPTITSRVKAPAKPEGYVNHVKDGLCAGTKGYRAPEVLLKSLKQTSKVDMWSAGVSLLHLVSGRSPFPSSSTDGALRDIAKLRGSDAVLALAIRHERPQSISKELREQKFPPITIKEWCEKHSRRSDLKGKVPSELFDLLERCLDVDPDSRITADQALSHQFCSTSL</sequence>
<dbReference type="InterPro" id="IPR000719">
    <property type="entry name" value="Prot_kinase_dom"/>
</dbReference>
<dbReference type="InterPro" id="IPR011009">
    <property type="entry name" value="Kinase-like_dom_sf"/>
</dbReference>
<dbReference type="InterPro" id="IPR008271">
    <property type="entry name" value="Ser/Thr_kinase_AS"/>
</dbReference>
<evidence type="ECO:0000259" key="2">
    <source>
        <dbReference type="PROSITE" id="PS50011"/>
    </source>
</evidence>
<keyword evidence="4" id="KW-1185">Reference proteome</keyword>
<feature type="domain" description="Protein kinase" evidence="2">
    <location>
        <begin position="22"/>
        <end position="545"/>
    </location>
</feature>
<dbReference type="PROSITE" id="PS50011">
    <property type="entry name" value="PROTEIN_KINASE_DOM"/>
    <property type="match status" value="1"/>
</dbReference>